<evidence type="ECO:0000313" key="2">
    <source>
        <dbReference type="Proteomes" id="UP000273001"/>
    </source>
</evidence>
<dbReference type="InterPro" id="IPR021239">
    <property type="entry name" value="DUF2625"/>
</dbReference>
<organism evidence="1 2">
    <name type="scientific">Actinomyces lilanjuaniae</name>
    <dbReference type="NCBI Taxonomy" id="2321394"/>
    <lineage>
        <taxon>Bacteria</taxon>
        <taxon>Bacillati</taxon>
        <taxon>Actinomycetota</taxon>
        <taxon>Actinomycetes</taxon>
        <taxon>Actinomycetales</taxon>
        <taxon>Actinomycetaceae</taxon>
        <taxon>Actinomyces</taxon>
    </lineage>
</organism>
<accession>A0ABM6Z2Y4</accession>
<reference evidence="1 2" key="1">
    <citation type="submission" date="2018-09" db="EMBL/GenBank/DDBJ databases">
        <authorList>
            <person name="Li J."/>
        </authorList>
    </citation>
    <scope>NUCLEOTIDE SEQUENCE [LARGE SCALE GENOMIC DNA]</scope>
    <source>
        <strain evidence="1 2">2129</strain>
    </source>
</reference>
<dbReference type="Proteomes" id="UP000273001">
    <property type="component" value="Chromosome"/>
</dbReference>
<dbReference type="EMBL" id="CP032514">
    <property type="protein sequence ID" value="AYD89464.1"/>
    <property type="molecule type" value="Genomic_DNA"/>
</dbReference>
<dbReference type="Pfam" id="PF10946">
    <property type="entry name" value="DUF2625"/>
    <property type="match status" value="1"/>
</dbReference>
<proteinExistence type="predicted"/>
<sequence length="198" mass="21159">MTSAVDASPAHLAILPSTTKRGRDIAARLGLTESSTLGALLHHCGGILVDHGRLRILAAGSGSLPDVLTASRSRRGVLVVGHDAFGGRFAIDAGGLGVGHGQVCYFGPDTLHWRGTGMSHGAFVRWAIDGGSESFYASWRWRGWEQEIGALRLNQALSTQPPLFSREGRNISLTRRKPVPFDKLVAFLEESAHPRAGS</sequence>
<evidence type="ECO:0000313" key="1">
    <source>
        <dbReference type="EMBL" id="AYD89464.1"/>
    </source>
</evidence>
<gene>
    <name evidence="1" type="ORF">D5R93_04240</name>
</gene>
<keyword evidence="2" id="KW-1185">Reference proteome</keyword>
<name>A0ABM6Z2Y4_9ACTO</name>
<protein>
    <submittedName>
        <fullName evidence="1">DUF2625 family protein</fullName>
    </submittedName>
</protein>